<keyword evidence="11" id="KW-1185">Reference proteome</keyword>
<evidence type="ECO:0000256" key="2">
    <source>
        <dbReference type="ARBA" id="ARBA00010291"/>
    </source>
</evidence>
<dbReference type="InterPro" id="IPR017956">
    <property type="entry name" value="AT_hook_DNA-bd_motif"/>
</dbReference>
<comment type="function">
    <text evidence="5">Component of the kinetochore, a multiprotein complex that assembles on centromeric DNA and attaches chromosomes to spindle microtubules, mediating chromosome segregation and sister chromatid segregation during meiosis and mitosis. Component of the inner kinetochore constitutive centromere-associated network (CCAN), which serves as a structural platform for outer kinetochore assembly.</text>
</comment>
<evidence type="ECO:0000256" key="5">
    <source>
        <dbReference type="ARBA" id="ARBA00057947"/>
    </source>
</evidence>
<comment type="caution">
    <text evidence="10">The sequence shown here is derived from an EMBL/GenBank/DDBJ whole genome shotgun (WGS) entry which is preliminary data.</text>
</comment>
<dbReference type="EMBL" id="NAJN01001283">
    <property type="protein sequence ID" value="TKA64319.1"/>
    <property type="molecule type" value="Genomic_DNA"/>
</dbReference>
<feature type="compositionally biased region" description="Polar residues" evidence="7">
    <location>
        <begin position="164"/>
        <end position="179"/>
    </location>
</feature>
<keyword evidence="4" id="KW-0539">Nucleus</keyword>
<dbReference type="GO" id="GO:0051315">
    <property type="term" value="P:attachment of mitotic spindle microtubules to kinetochore"/>
    <property type="evidence" value="ECO:0007669"/>
    <property type="project" value="TreeGrafter"/>
</dbReference>
<feature type="region of interest" description="Disordered" evidence="7">
    <location>
        <begin position="33"/>
        <end position="148"/>
    </location>
</feature>
<evidence type="ECO:0000256" key="6">
    <source>
        <dbReference type="ARBA" id="ARBA00075033"/>
    </source>
</evidence>
<dbReference type="GO" id="GO:0000776">
    <property type="term" value="C:kinetochore"/>
    <property type="evidence" value="ECO:0007669"/>
    <property type="project" value="InterPro"/>
</dbReference>
<feature type="domain" description="Mif2/CENP-C cupin" evidence="8">
    <location>
        <begin position="570"/>
        <end position="654"/>
    </location>
</feature>
<dbReference type="InterPro" id="IPR014710">
    <property type="entry name" value="RmlC-like_jellyroll"/>
</dbReference>
<evidence type="ECO:0000259" key="9">
    <source>
        <dbReference type="Pfam" id="PF15624"/>
    </source>
</evidence>
<accession>A0A4V5NEY5</accession>
<comment type="subcellular location">
    <subcellularLocation>
        <location evidence="1">Nucleus</location>
    </subcellularLocation>
</comment>
<dbReference type="SMART" id="SM00384">
    <property type="entry name" value="AT_hook"/>
    <property type="match status" value="3"/>
</dbReference>
<dbReference type="InterPro" id="IPR028386">
    <property type="entry name" value="CENP-C/Mif2/cnp3"/>
</dbReference>
<dbReference type="GO" id="GO:0051382">
    <property type="term" value="P:kinetochore assembly"/>
    <property type="evidence" value="ECO:0007669"/>
    <property type="project" value="InterPro"/>
</dbReference>
<feature type="compositionally biased region" description="Low complexity" evidence="7">
    <location>
        <begin position="66"/>
        <end position="78"/>
    </location>
</feature>
<feature type="region of interest" description="Disordered" evidence="7">
    <location>
        <begin position="494"/>
        <end position="525"/>
    </location>
</feature>
<dbReference type="InterPro" id="IPR028929">
    <property type="entry name" value="Mif2_N"/>
</dbReference>
<dbReference type="Pfam" id="PF11699">
    <property type="entry name" value="CENP-C_C"/>
    <property type="match status" value="1"/>
</dbReference>
<evidence type="ECO:0000256" key="3">
    <source>
        <dbReference type="ARBA" id="ARBA00023125"/>
    </source>
</evidence>
<sequence length="659" mass="72290">MAPANTPGRKTRENNYFEVGVGRKTGITLKDTGVRDEHGIEPIDGIFSSPAKSPPKDHGRNGHTTIVSSESMEIVESSAPEPTETLTARRLQHNRRTQLPPRLGRSPIKTSLGSSPRRQSSMGPPTRGGNLSSTPQDRAASHPAVVRRLDFSTNDAALSVERSLGNQSSTRKSSASKPQKNVYDYESSPEKERTKTLTELEMEDVMGIEKDETELPQVNGEYDGNPALENDDGVASSLLGGDDSVQVTQDDPTDIAPEPSTMPPPKRPRGRPRKSDISTSSLQEDTGAEAARKTANKPNAQRRGRPVRDVVPRSKPADETESSELKEITATVPAAKRRGRPPKNKLLAASKGHIAPETDASVADLTEEAEEQERPAKRARRTLSPAPVKGTSESKLAKPPPSQRNPNAKIRSAKTGEKMLQSKANRSVSRDPADPDLLGNRRFRQETPFDIRGATTTRSGRVVVEPLKHWLGEKYVYERAEPVAVQRAEVVETAKKGRKRGKQSRKAYVEDEDDEEANVEEPWESQGQVVSGDVGLWDPERDAVGDEEIVTELAFSKRSIQTREVAGASFRFAKIMTLSFFGCGMVELPPYAAKKLKNSRKMHMVFFVHAGRVTVQVAETVFSLGQGGVWQVPRGNLYGITNESDRTAKIFFAQGNETE</sequence>
<comment type="similarity">
    <text evidence="2">Belongs to the CENP-C/MIF2 family.</text>
</comment>
<dbReference type="FunFam" id="2.60.120.10:FF:000033">
    <property type="entry name" value="Centromere protein C 1"/>
    <property type="match status" value="1"/>
</dbReference>
<gene>
    <name evidence="10" type="ORF">B0A49_09461</name>
</gene>
<feature type="compositionally biased region" description="Basic residues" evidence="7">
    <location>
        <begin position="496"/>
        <end position="505"/>
    </location>
</feature>
<dbReference type="GO" id="GO:0005634">
    <property type="term" value="C:nucleus"/>
    <property type="evidence" value="ECO:0007669"/>
    <property type="project" value="UniProtKB-SubCell"/>
</dbReference>
<keyword evidence="3" id="KW-0238">DNA-binding</keyword>
<dbReference type="STRING" id="331657.A0A4V5NEY5"/>
<dbReference type="GO" id="GO:0051455">
    <property type="term" value="P:spindle attachment to meiosis I kinetochore"/>
    <property type="evidence" value="ECO:0007669"/>
    <property type="project" value="TreeGrafter"/>
</dbReference>
<feature type="compositionally biased region" description="Basic and acidic residues" evidence="7">
    <location>
        <begin position="188"/>
        <end position="198"/>
    </location>
</feature>
<proteinExistence type="inferred from homology"/>
<dbReference type="Gene3D" id="2.60.120.10">
    <property type="entry name" value="Jelly Rolls"/>
    <property type="match status" value="1"/>
</dbReference>
<feature type="compositionally biased region" description="Acidic residues" evidence="7">
    <location>
        <begin position="200"/>
        <end position="214"/>
    </location>
</feature>
<organism evidence="10 11">
    <name type="scientific">Cryomyces minteri</name>
    <dbReference type="NCBI Taxonomy" id="331657"/>
    <lineage>
        <taxon>Eukaryota</taxon>
        <taxon>Fungi</taxon>
        <taxon>Dikarya</taxon>
        <taxon>Ascomycota</taxon>
        <taxon>Pezizomycotina</taxon>
        <taxon>Dothideomycetes</taxon>
        <taxon>Dothideomycetes incertae sedis</taxon>
        <taxon>Cryomyces</taxon>
    </lineage>
</organism>
<dbReference type="CDD" id="cd06993">
    <property type="entry name" value="cupin_CENP-C_C"/>
    <property type="match status" value="1"/>
</dbReference>
<feature type="compositionally biased region" description="Polar residues" evidence="7">
    <location>
        <begin position="108"/>
        <end position="136"/>
    </location>
</feature>
<protein>
    <recommendedName>
        <fullName evidence="6">CENP-C homolog</fullName>
    </recommendedName>
</protein>
<evidence type="ECO:0000256" key="7">
    <source>
        <dbReference type="SAM" id="MobiDB-lite"/>
    </source>
</evidence>
<name>A0A4V5NEY5_9PEZI</name>
<dbReference type="AlphaFoldDB" id="A0A4V5NEY5"/>
<evidence type="ECO:0000256" key="1">
    <source>
        <dbReference type="ARBA" id="ARBA00004123"/>
    </source>
</evidence>
<feature type="compositionally biased region" description="Basic and acidic residues" evidence="7">
    <location>
        <begin position="306"/>
        <end position="327"/>
    </location>
</feature>
<dbReference type="OrthoDB" id="1939643at2759"/>
<dbReference type="InterPro" id="IPR025974">
    <property type="entry name" value="Mif2/CENP-C_cupin"/>
</dbReference>
<dbReference type="PRINTS" id="PR00929">
    <property type="entry name" value="ATHOOK"/>
</dbReference>
<evidence type="ECO:0000256" key="4">
    <source>
        <dbReference type="ARBA" id="ARBA00023242"/>
    </source>
</evidence>
<dbReference type="InterPro" id="IPR011051">
    <property type="entry name" value="RmlC_Cupin_sf"/>
</dbReference>
<evidence type="ECO:0000259" key="8">
    <source>
        <dbReference type="Pfam" id="PF11699"/>
    </source>
</evidence>
<dbReference type="Pfam" id="PF15624">
    <property type="entry name" value="Mif2_N"/>
    <property type="match status" value="1"/>
</dbReference>
<reference evidence="10 11" key="1">
    <citation type="submission" date="2017-03" db="EMBL/GenBank/DDBJ databases">
        <title>Genomes of endolithic fungi from Antarctica.</title>
        <authorList>
            <person name="Coleine C."/>
            <person name="Masonjones S."/>
            <person name="Stajich J.E."/>
        </authorList>
    </citation>
    <scope>NUCLEOTIDE SEQUENCE [LARGE SCALE GENOMIC DNA]</scope>
    <source>
        <strain evidence="10 11">CCFEE 5187</strain>
    </source>
</reference>
<dbReference type="GO" id="GO:0019237">
    <property type="term" value="F:centromeric DNA binding"/>
    <property type="evidence" value="ECO:0007669"/>
    <property type="project" value="InterPro"/>
</dbReference>
<feature type="domain" description="Mif2 N-terminal" evidence="9">
    <location>
        <begin position="16"/>
        <end position="151"/>
    </location>
</feature>
<evidence type="ECO:0000313" key="10">
    <source>
        <dbReference type="EMBL" id="TKA64319.1"/>
    </source>
</evidence>
<feature type="region of interest" description="Disordered" evidence="7">
    <location>
        <begin position="160"/>
        <end position="455"/>
    </location>
</feature>
<dbReference type="Proteomes" id="UP000308768">
    <property type="component" value="Unassembled WGS sequence"/>
</dbReference>
<feature type="compositionally biased region" description="Acidic residues" evidence="7">
    <location>
        <begin position="510"/>
        <end position="523"/>
    </location>
</feature>
<dbReference type="PANTHER" id="PTHR16684:SF11">
    <property type="entry name" value="CENTROMERE PROTEIN C"/>
    <property type="match status" value="1"/>
</dbReference>
<dbReference type="SUPFAM" id="SSF51182">
    <property type="entry name" value="RmlC-like cupins"/>
    <property type="match status" value="1"/>
</dbReference>
<dbReference type="PANTHER" id="PTHR16684">
    <property type="entry name" value="CENTROMERE PROTEIN C"/>
    <property type="match status" value="1"/>
</dbReference>
<evidence type="ECO:0000313" key="11">
    <source>
        <dbReference type="Proteomes" id="UP000308768"/>
    </source>
</evidence>